<dbReference type="Pfam" id="PF07724">
    <property type="entry name" value="AAA_2"/>
    <property type="match status" value="1"/>
</dbReference>
<dbReference type="SMART" id="SM00382">
    <property type="entry name" value="AAA"/>
    <property type="match status" value="1"/>
</dbReference>
<dbReference type="InterPro" id="IPR041546">
    <property type="entry name" value="ClpA/ClpB_AAA_lid"/>
</dbReference>
<dbReference type="Gene3D" id="3.40.50.300">
    <property type="entry name" value="P-loop containing nucleotide triphosphate hydrolases"/>
    <property type="match status" value="2"/>
</dbReference>
<evidence type="ECO:0000256" key="2">
    <source>
        <dbReference type="ARBA" id="ARBA00022741"/>
    </source>
</evidence>
<dbReference type="GO" id="GO:0005524">
    <property type="term" value="F:ATP binding"/>
    <property type="evidence" value="ECO:0007669"/>
    <property type="project" value="UniProtKB-KW"/>
</dbReference>
<dbReference type="InterPro" id="IPR019489">
    <property type="entry name" value="Clp_ATPase_C"/>
</dbReference>
<dbReference type="Pfam" id="PF10431">
    <property type="entry name" value="ClpB_D2-small"/>
    <property type="match status" value="1"/>
</dbReference>
<dbReference type="EMBL" id="OX459122">
    <property type="protein sequence ID" value="CAI9107898.1"/>
    <property type="molecule type" value="Genomic_DNA"/>
</dbReference>
<dbReference type="AlphaFoldDB" id="A0AAV1DJQ4"/>
<keyword evidence="2" id="KW-0547">Nucleotide-binding</keyword>
<protein>
    <submittedName>
        <fullName evidence="6">OLC1v1007380C1</fullName>
    </submittedName>
</protein>
<evidence type="ECO:0000313" key="6">
    <source>
        <dbReference type="EMBL" id="CAI9107898.1"/>
    </source>
</evidence>
<dbReference type="InterPro" id="IPR003593">
    <property type="entry name" value="AAA+_ATPase"/>
</dbReference>
<dbReference type="InterPro" id="IPR027417">
    <property type="entry name" value="P-loop_NTPase"/>
</dbReference>
<dbReference type="InterPro" id="IPR050130">
    <property type="entry name" value="ClpA_ClpB"/>
</dbReference>
<dbReference type="Gene3D" id="1.10.8.60">
    <property type="match status" value="1"/>
</dbReference>
<gene>
    <name evidence="6" type="ORF">OLC1_LOCUS16092</name>
</gene>
<dbReference type="SUPFAM" id="SSF52540">
    <property type="entry name" value="P-loop containing nucleoside triphosphate hydrolases"/>
    <property type="match status" value="2"/>
</dbReference>
<organism evidence="6 7">
    <name type="scientific">Oldenlandia corymbosa var. corymbosa</name>
    <dbReference type="NCBI Taxonomy" id="529605"/>
    <lineage>
        <taxon>Eukaryota</taxon>
        <taxon>Viridiplantae</taxon>
        <taxon>Streptophyta</taxon>
        <taxon>Embryophyta</taxon>
        <taxon>Tracheophyta</taxon>
        <taxon>Spermatophyta</taxon>
        <taxon>Magnoliopsida</taxon>
        <taxon>eudicotyledons</taxon>
        <taxon>Gunneridae</taxon>
        <taxon>Pentapetalae</taxon>
        <taxon>asterids</taxon>
        <taxon>lamiids</taxon>
        <taxon>Gentianales</taxon>
        <taxon>Rubiaceae</taxon>
        <taxon>Rubioideae</taxon>
        <taxon>Spermacoceae</taxon>
        <taxon>Hedyotis-Oldenlandia complex</taxon>
        <taxon>Oldenlandia</taxon>
    </lineage>
</organism>
<dbReference type="Proteomes" id="UP001161247">
    <property type="component" value="Chromosome 5"/>
</dbReference>
<dbReference type="GO" id="GO:0016887">
    <property type="term" value="F:ATP hydrolysis activity"/>
    <property type="evidence" value="ECO:0007669"/>
    <property type="project" value="InterPro"/>
</dbReference>
<feature type="domain" description="AAA+ ATPase" evidence="4">
    <location>
        <begin position="226"/>
        <end position="332"/>
    </location>
</feature>
<dbReference type="GO" id="GO:0034605">
    <property type="term" value="P:cellular response to heat"/>
    <property type="evidence" value="ECO:0007669"/>
    <property type="project" value="TreeGrafter"/>
</dbReference>
<dbReference type="PANTHER" id="PTHR11638:SF18">
    <property type="entry name" value="HEAT SHOCK PROTEIN 104"/>
    <property type="match status" value="1"/>
</dbReference>
<sequence length="435" mass="49415">MEKLGNESLRLWMKLNRATVKLFFSLMIFKGRLVLITMDNMLRGMRPTFWYLFIDDFQRPVGSDHYGQHAPRDAANILVPCLARGELQTIKILTGLKKEFEDHHKVSYSDDALIAAAKLSKLYIRRQSKMYGNITNGEKKLHSGSVDEPIDGIGSSDKVVSCEMIKQVISSRTRIPVEKVSVDDSIWVLHMENILREHIVGQDKALRTVARVVRRSRVGLRNLGRPIASFIFRGPTGVGKTQLAKLLAREYFGSNKESMIRLDMSEYTERCSVSRLLGLFQDGMGQVVDFRNTIIIMTSTKDLYLNNVELKRIFSLEFLYMVDEIVEFKWLGKNELVKIVDIMLKEVCETIVDKKNVTIEISMRLKEKLISDGCNYCGDYGARPLKRAITVYLEDKLAKSILNGNVKEGNFVAVDVDSKGNVLLSSKSKNIGKQS</sequence>
<dbReference type="Pfam" id="PF17871">
    <property type="entry name" value="AAA_lid_9"/>
    <property type="match status" value="1"/>
</dbReference>
<keyword evidence="1" id="KW-0677">Repeat</keyword>
<evidence type="ECO:0000259" key="5">
    <source>
        <dbReference type="SMART" id="SM01086"/>
    </source>
</evidence>
<reference evidence="6" key="1">
    <citation type="submission" date="2023-03" db="EMBL/GenBank/DDBJ databases">
        <authorList>
            <person name="Julca I."/>
        </authorList>
    </citation>
    <scope>NUCLEOTIDE SEQUENCE</scope>
</reference>
<dbReference type="GO" id="GO:0005737">
    <property type="term" value="C:cytoplasm"/>
    <property type="evidence" value="ECO:0007669"/>
    <property type="project" value="TreeGrafter"/>
</dbReference>
<evidence type="ECO:0000256" key="3">
    <source>
        <dbReference type="ARBA" id="ARBA00022840"/>
    </source>
</evidence>
<dbReference type="PANTHER" id="PTHR11638">
    <property type="entry name" value="ATP-DEPENDENT CLP PROTEASE"/>
    <property type="match status" value="1"/>
</dbReference>
<accession>A0AAV1DJQ4</accession>
<evidence type="ECO:0000259" key="4">
    <source>
        <dbReference type="SMART" id="SM00382"/>
    </source>
</evidence>
<name>A0AAV1DJQ4_OLDCO</name>
<keyword evidence="7" id="KW-1185">Reference proteome</keyword>
<dbReference type="InterPro" id="IPR003959">
    <property type="entry name" value="ATPase_AAA_core"/>
</dbReference>
<dbReference type="SMART" id="SM01086">
    <property type="entry name" value="ClpB_D2-small"/>
    <property type="match status" value="1"/>
</dbReference>
<evidence type="ECO:0000256" key="1">
    <source>
        <dbReference type="ARBA" id="ARBA00022737"/>
    </source>
</evidence>
<feature type="domain" description="Clp ATPase C-terminal" evidence="5">
    <location>
        <begin position="331"/>
        <end position="423"/>
    </location>
</feature>
<proteinExistence type="predicted"/>
<evidence type="ECO:0000313" key="7">
    <source>
        <dbReference type="Proteomes" id="UP001161247"/>
    </source>
</evidence>
<keyword evidence="3" id="KW-0067">ATP-binding</keyword>